<proteinExistence type="predicted"/>
<accession>A0ABR7HWZ7</accession>
<dbReference type="EMBL" id="JACOPR010000016">
    <property type="protein sequence ID" value="MBC5732042.1"/>
    <property type="molecule type" value="Genomic_DNA"/>
</dbReference>
<sequence length="160" mass="17821">MLIEWNKLKFRQRDNNLSHLYVMFSVAWDRIADCPTGLVSYEGAVSLSRLNSKCKTTKVLRKGNVIPGTHTTLQADNYGIQFSDLYKHLNHLVHHLTTKEPPESLTAEFLNPYTGQTTVQILTASELDETGSGKADAGTKGEPSILSTMASWTRKLIGNK</sequence>
<protein>
    <submittedName>
        <fullName evidence="1">Uncharacterized protein</fullName>
    </submittedName>
</protein>
<evidence type="ECO:0000313" key="2">
    <source>
        <dbReference type="Proteomes" id="UP000660021"/>
    </source>
</evidence>
<name>A0ABR7HWZ7_9FIRM</name>
<dbReference type="Proteomes" id="UP000660021">
    <property type="component" value="Unassembled WGS sequence"/>
</dbReference>
<keyword evidence="2" id="KW-1185">Reference proteome</keyword>
<evidence type="ECO:0000313" key="1">
    <source>
        <dbReference type="EMBL" id="MBC5732042.1"/>
    </source>
</evidence>
<gene>
    <name evidence="1" type="ORF">H8S34_14610</name>
</gene>
<dbReference type="RefSeq" id="WP_186964396.1">
    <property type="nucleotide sequence ID" value="NZ_JACOPR010000016.1"/>
</dbReference>
<comment type="caution">
    <text evidence="1">The sequence shown here is derived from an EMBL/GenBank/DDBJ whole genome shotgun (WGS) entry which is preliminary data.</text>
</comment>
<organism evidence="1 2">
    <name type="scientific">Pseudoflavonifractor hominis</name>
    <dbReference type="NCBI Taxonomy" id="2763059"/>
    <lineage>
        <taxon>Bacteria</taxon>
        <taxon>Bacillati</taxon>
        <taxon>Bacillota</taxon>
        <taxon>Clostridia</taxon>
        <taxon>Eubacteriales</taxon>
        <taxon>Oscillospiraceae</taxon>
        <taxon>Pseudoflavonifractor</taxon>
    </lineage>
</organism>
<reference evidence="1 2" key="1">
    <citation type="submission" date="2020-08" db="EMBL/GenBank/DDBJ databases">
        <title>Genome public.</title>
        <authorList>
            <person name="Liu C."/>
            <person name="Sun Q."/>
        </authorList>
    </citation>
    <scope>NUCLEOTIDE SEQUENCE [LARGE SCALE GENOMIC DNA]</scope>
    <source>
        <strain evidence="1 2">New-38</strain>
    </source>
</reference>